<dbReference type="PROSITE" id="PS51304">
    <property type="entry name" value="GALECTIN"/>
    <property type="match status" value="2"/>
</dbReference>
<dbReference type="PANTHER" id="PTHR11346">
    <property type="entry name" value="GALECTIN"/>
    <property type="match status" value="1"/>
</dbReference>
<dbReference type="GO" id="GO:0030246">
    <property type="term" value="F:carbohydrate binding"/>
    <property type="evidence" value="ECO:0007669"/>
    <property type="project" value="UniProtKB-UniRule"/>
</dbReference>
<dbReference type="Ensembl" id="ENSSRHT00000003854.1">
    <property type="protein sequence ID" value="ENSSRHP00000003714.1"/>
    <property type="gene ID" value="ENSSRHG00000002422.1"/>
</dbReference>
<dbReference type="Gene3D" id="2.60.120.200">
    <property type="match status" value="2"/>
</dbReference>
<keyword evidence="2" id="KW-0677">Repeat</keyword>
<evidence type="ECO:0000259" key="4">
    <source>
        <dbReference type="PROSITE" id="PS51304"/>
    </source>
</evidence>
<reference evidence="5" key="1">
    <citation type="submission" date="2025-08" db="UniProtKB">
        <authorList>
            <consortium name="Ensembl"/>
        </authorList>
    </citation>
    <scope>IDENTIFICATION</scope>
</reference>
<name>A0A673FUK9_9TELE</name>
<dbReference type="AlphaFoldDB" id="A0A673FUK9"/>
<reference evidence="5" key="2">
    <citation type="submission" date="2025-09" db="UniProtKB">
        <authorList>
            <consortium name="Ensembl"/>
        </authorList>
    </citation>
    <scope>IDENTIFICATION</scope>
</reference>
<dbReference type="CDD" id="cd00070">
    <property type="entry name" value="GLECT"/>
    <property type="match status" value="2"/>
</dbReference>
<sequence>MALHEQLPFFNPTVPFCSPIPGGLLEGMSITVCGRVLPDADRFRVDLQNAADVALHFNPRYNSGGYIVHNSRLNGVWGKEENKAPTPFPRGHLFTLQILVTLSSYKISANGKPFSEFKHRMPLTHVDKICMAGMVRPSLIAFQKERTCVNQGCPILLLGGQAASTHLSGLVLPGPGDPPFAYLPDLSHLTQIISSMAKVPYKSIIDGGLRSGKVIIIEGVINPDGMEIFLRHKTGIAFYYSPRFDENVVVCNSYEDGTWGDEEIYELMPIKIGQPLQVTIFCSHQGYEVFVNGEQTHTYSHRYTNLEEIDVLDIRGDVQLSFVQP</sequence>
<evidence type="ECO:0000256" key="2">
    <source>
        <dbReference type="ARBA" id="ARBA00022737"/>
    </source>
</evidence>
<keyword evidence="1 3" id="KW-0430">Lectin</keyword>
<evidence type="ECO:0000313" key="6">
    <source>
        <dbReference type="Proteomes" id="UP000472270"/>
    </source>
</evidence>
<dbReference type="Pfam" id="PF00337">
    <property type="entry name" value="Gal-bind_lectin"/>
    <property type="match status" value="2"/>
</dbReference>
<feature type="domain" description="Galectin" evidence="4">
    <location>
        <begin position="201"/>
        <end position="325"/>
    </location>
</feature>
<feature type="domain" description="Galectin" evidence="4">
    <location>
        <begin position="16"/>
        <end position="143"/>
    </location>
</feature>
<proteinExistence type="predicted"/>
<dbReference type="Proteomes" id="UP000472270">
    <property type="component" value="Unassembled WGS sequence"/>
</dbReference>
<dbReference type="FunFam" id="2.60.120.200:FF:000124">
    <property type="entry name" value="Galectin-4"/>
    <property type="match status" value="1"/>
</dbReference>
<dbReference type="InterPro" id="IPR044156">
    <property type="entry name" value="Galectin-like"/>
</dbReference>
<gene>
    <name evidence="5" type="primary">LOC107752403</name>
</gene>
<organism evidence="5 6">
    <name type="scientific">Sinocyclocheilus rhinocerous</name>
    <dbReference type="NCBI Taxonomy" id="307959"/>
    <lineage>
        <taxon>Eukaryota</taxon>
        <taxon>Metazoa</taxon>
        <taxon>Chordata</taxon>
        <taxon>Craniata</taxon>
        <taxon>Vertebrata</taxon>
        <taxon>Euteleostomi</taxon>
        <taxon>Actinopterygii</taxon>
        <taxon>Neopterygii</taxon>
        <taxon>Teleostei</taxon>
        <taxon>Ostariophysi</taxon>
        <taxon>Cypriniformes</taxon>
        <taxon>Cyprinidae</taxon>
        <taxon>Cyprininae</taxon>
        <taxon>Sinocyclocheilus</taxon>
    </lineage>
</organism>
<evidence type="ECO:0000256" key="3">
    <source>
        <dbReference type="RuleBase" id="RU102079"/>
    </source>
</evidence>
<protein>
    <recommendedName>
        <fullName evidence="3">Galectin</fullName>
    </recommendedName>
</protein>
<dbReference type="InterPro" id="IPR001079">
    <property type="entry name" value="Galectin_CRD"/>
</dbReference>
<accession>A0A673FUK9</accession>
<dbReference type="SUPFAM" id="SSF49899">
    <property type="entry name" value="Concanavalin A-like lectins/glucanases"/>
    <property type="match status" value="2"/>
</dbReference>
<dbReference type="PANTHER" id="PTHR11346:SF176">
    <property type="entry name" value="32 KDA BETA-GALACTOSIDE-BINDING LECTIN LEC-3"/>
    <property type="match status" value="1"/>
</dbReference>
<dbReference type="SMART" id="SM00908">
    <property type="entry name" value="Gal-bind_lectin"/>
    <property type="match status" value="2"/>
</dbReference>
<keyword evidence="6" id="KW-1185">Reference proteome</keyword>
<evidence type="ECO:0000313" key="5">
    <source>
        <dbReference type="Ensembl" id="ENSSRHP00000003714.1"/>
    </source>
</evidence>
<dbReference type="SMART" id="SM00276">
    <property type="entry name" value="GLECT"/>
    <property type="match status" value="2"/>
</dbReference>
<evidence type="ECO:0000256" key="1">
    <source>
        <dbReference type="ARBA" id="ARBA00022734"/>
    </source>
</evidence>
<dbReference type="InterPro" id="IPR013320">
    <property type="entry name" value="ConA-like_dom_sf"/>
</dbReference>